<dbReference type="KEGG" id="aja:AJAP_36740"/>
<protein>
    <recommendedName>
        <fullName evidence="5">Butirosin biosynthesis protein H N-terminal domain-containing protein</fullName>
    </recommendedName>
</protein>
<dbReference type="RefSeq" id="WP_038519965.1">
    <property type="nucleotide sequence ID" value="NZ_CP008953.1"/>
</dbReference>
<dbReference type="Pfam" id="PF14399">
    <property type="entry name" value="BtrH_N"/>
    <property type="match status" value="1"/>
</dbReference>
<organism evidence="3 4">
    <name type="scientific">Amycolatopsis japonica</name>
    <dbReference type="NCBI Taxonomy" id="208439"/>
    <lineage>
        <taxon>Bacteria</taxon>
        <taxon>Bacillati</taxon>
        <taxon>Actinomycetota</taxon>
        <taxon>Actinomycetes</taxon>
        <taxon>Pseudonocardiales</taxon>
        <taxon>Pseudonocardiaceae</taxon>
        <taxon>Amycolatopsis</taxon>
        <taxon>Amycolatopsis japonica group</taxon>
    </lineage>
</organism>
<accession>A0A075V6S5</accession>
<dbReference type="eggNOG" id="ENOG50336PP">
    <property type="taxonomic scope" value="Bacteria"/>
</dbReference>
<evidence type="ECO:0000259" key="1">
    <source>
        <dbReference type="Pfam" id="PF14399"/>
    </source>
</evidence>
<sequence length="395" mass="42540">MSEYALRGGLQPDVSAVTAVLTHHGVEGPDGQAPGEALVFAASGGIGAGYILWDFAHETTSTIVFGFRARWQYPQEWLKSTVDRLGLAVDIHTTGGKRAAAKRLSANLEAGRPSIVLPDRESLGYWRLPPEMSGGGGHFVVAYGEEDGRVLVDDRNLAPLTVDRKTFDAARGRVGSYKNLLATIEPGEVPDWRAAVRGGLTDCARNLSEPSKSFSLPAWGRWAKAMTDERDPKGWPRAFGERRGLVGALFTVWESVTPAGMEGGHLRGLFADALTEAAALLELPALAEQASTWRGIAERWAELAEAAVPVANAEFAWMRGLVSAVSAGVREGDAGQEAAAAAGEEMWKLRAHYNDETPFTDVEARELFSTMGTLLRDIHTAETAAIRELSEALME</sequence>
<proteinExistence type="predicted"/>
<reference evidence="3 4" key="1">
    <citation type="journal article" date="2014" name="J. Biotechnol.">
        <title>Complete genome sequence of the actinobacterium Amycolatopsis japonica MG417-CF17(T) (=DSM 44213T) producing (S,S)-N,N'-ethylenediaminedisuccinic acid.</title>
        <authorList>
            <person name="Stegmann E."/>
            <person name="Albersmeier A."/>
            <person name="Spohn M."/>
            <person name="Gert H."/>
            <person name="Weber T."/>
            <person name="Wohlleben W."/>
            <person name="Kalinowski J."/>
            <person name="Ruckert C."/>
        </authorList>
    </citation>
    <scope>NUCLEOTIDE SEQUENCE [LARGE SCALE GENOMIC DNA]</scope>
    <source>
        <strain evidence="4">MG417-CF17 (DSM 44213)</strain>
    </source>
</reference>
<dbReference type="InterPro" id="IPR026935">
    <property type="entry name" value="BtrH_N"/>
</dbReference>
<evidence type="ECO:0008006" key="5">
    <source>
        <dbReference type="Google" id="ProtNLM"/>
    </source>
</evidence>
<evidence type="ECO:0000259" key="2">
    <source>
        <dbReference type="Pfam" id="PF16169"/>
    </source>
</evidence>
<dbReference type="EMBL" id="CP008953">
    <property type="protein sequence ID" value="AIG80146.1"/>
    <property type="molecule type" value="Genomic_DNA"/>
</dbReference>
<dbReference type="InterPro" id="IPR032369">
    <property type="entry name" value="DUF4872"/>
</dbReference>
<name>A0A075V6S5_9PSEU</name>
<dbReference type="Proteomes" id="UP000028492">
    <property type="component" value="Chromosome"/>
</dbReference>
<evidence type="ECO:0000313" key="3">
    <source>
        <dbReference type="EMBL" id="AIG80146.1"/>
    </source>
</evidence>
<gene>
    <name evidence="3" type="ORF">AJAP_36740</name>
</gene>
<dbReference type="HOGENOM" id="CLU_626756_0_0_11"/>
<feature type="domain" description="Butirosin biosynthesis protein H N-terminal" evidence="1">
    <location>
        <begin position="15"/>
        <end position="154"/>
    </location>
</feature>
<dbReference type="AlphaFoldDB" id="A0A075V6S5"/>
<feature type="domain" description="DUF4872" evidence="2">
    <location>
        <begin position="175"/>
        <end position="310"/>
    </location>
</feature>
<dbReference type="Pfam" id="PF16169">
    <property type="entry name" value="DUF4872"/>
    <property type="match status" value="1"/>
</dbReference>
<keyword evidence="4" id="KW-1185">Reference proteome</keyword>
<evidence type="ECO:0000313" key="4">
    <source>
        <dbReference type="Proteomes" id="UP000028492"/>
    </source>
</evidence>
<dbReference type="STRING" id="208439.AJAP_36740"/>